<evidence type="ECO:0008006" key="8">
    <source>
        <dbReference type="Google" id="ProtNLM"/>
    </source>
</evidence>
<dbReference type="InterPro" id="IPR051127">
    <property type="entry name" value="Fungal_SecMet_Regulators"/>
</dbReference>
<feature type="region of interest" description="Disordered" evidence="5">
    <location>
        <begin position="924"/>
        <end position="946"/>
    </location>
</feature>
<keyword evidence="2" id="KW-0238">DNA-binding</keyword>
<feature type="region of interest" description="Disordered" evidence="5">
    <location>
        <begin position="619"/>
        <end position="652"/>
    </location>
</feature>
<name>A0A2K0T3U2_9HYPO</name>
<organism evidence="6 7">
    <name type="scientific">Trichoderma gamsii</name>
    <dbReference type="NCBI Taxonomy" id="398673"/>
    <lineage>
        <taxon>Eukaryota</taxon>
        <taxon>Fungi</taxon>
        <taxon>Dikarya</taxon>
        <taxon>Ascomycota</taxon>
        <taxon>Pezizomycotina</taxon>
        <taxon>Sordariomycetes</taxon>
        <taxon>Hypocreomycetidae</taxon>
        <taxon>Hypocreales</taxon>
        <taxon>Hypocreaceae</taxon>
        <taxon>Trichoderma</taxon>
    </lineage>
</organism>
<feature type="region of interest" description="Disordered" evidence="5">
    <location>
        <begin position="61"/>
        <end position="94"/>
    </location>
</feature>
<feature type="compositionally biased region" description="Polar residues" evidence="5">
    <location>
        <begin position="629"/>
        <end position="652"/>
    </location>
</feature>
<evidence type="ECO:0000256" key="3">
    <source>
        <dbReference type="ARBA" id="ARBA00023163"/>
    </source>
</evidence>
<evidence type="ECO:0000256" key="5">
    <source>
        <dbReference type="SAM" id="MobiDB-lite"/>
    </source>
</evidence>
<dbReference type="EMBL" id="MTYH01000072">
    <property type="protein sequence ID" value="PNP40185.1"/>
    <property type="molecule type" value="Genomic_DNA"/>
</dbReference>
<evidence type="ECO:0000313" key="7">
    <source>
        <dbReference type="Proteomes" id="UP000236546"/>
    </source>
</evidence>
<protein>
    <recommendedName>
        <fullName evidence="8">Transcription factor domain-containing protein</fullName>
    </recommendedName>
</protein>
<evidence type="ECO:0000256" key="4">
    <source>
        <dbReference type="ARBA" id="ARBA00023242"/>
    </source>
</evidence>
<dbReference type="PANTHER" id="PTHR47424:SF3">
    <property type="entry name" value="REGULATORY PROTEIN GAL4"/>
    <property type="match status" value="1"/>
</dbReference>
<feature type="compositionally biased region" description="Basic and acidic residues" evidence="5">
    <location>
        <begin position="70"/>
        <end position="82"/>
    </location>
</feature>
<evidence type="ECO:0000256" key="2">
    <source>
        <dbReference type="ARBA" id="ARBA00023125"/>
    </source>
</evidence>
<dbReference type="PANTHER" id="PTHR47424">
    <property type="entry name" value="REGULATORY PROTEIN GAL4"/>
    <property type="match status" value="1"/>
</dbReference>
<gene>
    <name evidence="6" type="ORF">TGAMA5MH_07840</name>
</gene>
<keyword evidence="4" id="KW-0539">Nucleus</keyword>
<dbReference type="Proteomes" id="UP000236546">
    <property type="component" value="Unassembled WGS sequence"/>
</dbReference>
<dbReference type="GO" id="GO:0005634">
    <property type="term" value="C:nucleus"/>
    <property type="evidence" value="ECO:0007669"/>
    <property type="project" value="TreeGrafter"/>
</dbReference>
<evidence type="ECO:0000256" key="1">
    <source>
        <dbReference type="ARBA" id="ARBA00023015"/>
    </source>
</evidence>
<evidence type="ECO:0000313" key="6">
    <source>
        <dbReference type="EMBL" id="PNP40185.1"/>
    </source>
</evidence>
<feature type="compositionally biased region" description="Basic residues" evidence="5">
    <location>
        <begin position="1"/>
        <end position="10"/>
    </location>
</feature>
<accession>A0A2K0T3U2</accession>
<reference evidence="6 7" key="1">
    <citation type="submission" date="2017-02" db="EMBL/GenBank/DDBJ databases">
        <title>Genomes of Trichoderma spp. with biocontrol activity.</title>
        <authorList>
            <person name="Gardiner D."/>
            <person name="Kazan K."/>
            <person name="Vos C."/>
            <person name="Harvey P."/>
        </authorList>
    </citation>
    <scope>NUCLEOTIDE SEQUENCE [LARGE SCALE GENOMIC DNA]</scope>
    <source>
        <strain evidence="6 7">A5MH</strain>
    </source>
</reference>
<dbReference type="GO" id="GO:0000981">
    <property type="term" value="F:DNA-binding transcription factor activity, RNA polymerase II-specific"/>
    <property type="evidence" value="ECO:0007669"/>
    <property type="project" value="TreeGrafter"/>
</dbReference>
<dbReference type="CDD" id="cd12148">
    <property type="entry name" value="fungal_TF_MHR"/>
    <property type="match status" value="1"/>
</dbReference>
<keyword evidence="3" id="KW-0804">Transcription</keyword>
<dbReference type="GO" id="GO:0000435">
    <property type="term" value="P:positive regulation of transcription from RNA polymerase II promoter by galactose"/>
    <property type="evidence" value="ECO:0007669"/>
    <property type="project" value="TreeGrafter"/>
</dbReference>
<comment type="caution">
    <text evidence="6">The sequence shown here is derived from an EMBL/GenBank/DDBJ whole genome shotgun (WGS) entry which is preliminary data.</text>
</comment>
<feature type="compositionally biased region" description="Pro residues" evidence="5">
    <location>
        <begin position="210"/>
        <end position="244"/>
    </location>
</feature>
<proteinExistence type="predicted"/>
<sequence>MVSHRKRPKAGGRQNPNAARKTPQKPEVQRQSKPPRLVCSDCVYEDPDSCYPIIYKVKKKDVPQQANQPKAHDNNDTHKATDRAFGSNTTQGVREIDEQGFRTQLDELSAAYFLRSKVANFGESSLGSASQNAPPLPPDGDAWASTSTIIQPPPGASVSVSLNPPFSITGDTLELTAPSVTNAQPPAAVPMRNDAPLSRDAEPLSASLPPLQPPLLPPLLPPPPPPPLSLPLPPTIQSSIPPPINIGSQQQSSLKNGYQGGSHPSSIERGEGHTSNVPNYACHLVDKNTGSLRHDQKVAVVDMLKQFRSAFNDPKPVGKEAHKPIMPPYELSLYLLRVYHKEVCYLFPFICFSTFMRAYRGLNGDDGAATGLSPSASYGLGGSGEEARTHSLMFRCALFTMLSHASKFAKMKERDKTFLSRAFWECACAHLTPALVKENSLAAVQTFLIVAVSFNSTRFSGDERGIPIEIAYRLAQHMRLDDDGDGVMRSPEEKEVRMKAWYGCVMMTSFIQSGVNFHFPLASGVGTEALVSADQPPSGGIPFSFFTGCVAHCEELEKILQNMPKMRSHILSKDPVSPYAHDLAELLGMLAKFQSVLPASLDWTTIGIPVLEVDTSKSVDTQKIDSETVEPQTEDSQASDSHAINQTTGSETETSQAAVCNTSFMLIRSMLFGPIFMEACIQECLASGEDISTLNTAREQKARFCALQCLKNAVHLINYMHKRSTPGAKIRELWWWDPYHVGTAGLVIIMAQTSESLWASFDQTLLQQAWKSCQELLVSDRFESSFKRHVAEFLWKVNGGITQGRVLANKCFTMPEPPSAIEKGKFKTWTFGIDPPLPEADGITRVPYCMAQIPSGLPYEDYLDFEISPRTRIGNVLAETAAMSVPNALNGRPSLTPSVDTDLAFTPSTDLDFTFTSSMMEMEFSVDPNSDGNPPQPTSSSKTSFSPSGWDVGRIYHGPASISIPNSFMPFTQRPLWTADMVACYDPAPASGSSMFFNQLPLTARMAYNQPVPGPTASETDAPPLRVMHFNPSLSTDHGQSAFSKDTPSQPHAGYISPAGVAAFNGANIFLNGLKRKHGT</sequence>
<dbReference type="GO" id="GO:0000978">
    <property type="term" value="F:RNA polymerase II cis-regulatory region sequence-specific DNA binding"/>
    <property type="evidence" value="ECO:0007669"/>
    <property type="project" value="TreeGrafter"/>
</dbReference>
<feature type="region of interest" description="Disordered" evidence="5">
    <location>
        <begin position="1"/>
        <end position="37"/>
    </location>
</feature>
<dbReference type="OrthoDB" id="424974at2759"/>
<dbReference type="AlphaFoldDB" id="A0A2K0T3U2"/>
<keyword evidence="1" id="KW-0805">Transcription regulation</keyword>
<feature type="region of interest" description="Disordered" evidence="5">
    <location>
        <begin position="182"/>
        <end position="273"/>
    </location>
</feature>